<dbReference type="GO" id="GO:0015979">
    <property type="term" value="P:photosynthesis"/>
    <property type="evidence" value="ECO:0007669"/>
    <property type="project" value="UniProtKB-KW"/>
</dbReference>
<dbReference type="SUPFAM" id="SSF51905">
    <property type="entry name" value="FAD/NAD(P)-binding domain"/>
    <property type="match status" value="1"/>
</dbReference>
<dbReference type="AlphaFoldDB" id="A0A1J7HZ28"/>
<dbReference type="Pfam" id="PF04725">
    <property type="entry name" value="PsbR"/>
    <property type="match status" value="1"/>
</dbReference>
<evidence type="ECO:0000256" key="5">
    <source>
        <dbReference type="ARBA" id="ARBA00022528"/>
    </source>
</evidence>
<accession>A0A1J7HZ28</accession>
<evidence type="ECO:0000256" key="11">
    <source>
        <dbReference type="ARBA" id="ARBA00023276"/>
    </source>
</evidence>
<dbReference type="GO" id="GO:0009654">
    <property type="term" value="C:photosystem II oxygen evolving complex"/>
    <property type="evidence" value="ECO:0007669"/>
    <property type="project" value="InterPro"/>
</dbReference>
<keyword evidence="8" id="KW-0809">Transit peptide</keyword>
<evidence type="ECO:0000259" key="13">
    <source>
        <dbReference type="Pfam" id="PF01593"/>
    </source>
</evidence>
<keyword evidence="5" id="KW-0150">Chloroplast</keyword>
<protein>
    <recommendedName>
        <fullName evidence="4">Photosystem II 10 kDa polypeptide, chloroplastic</fullName>
    </recommendedName>
</protein>
<gene>
    <name evidence="14" type="ORF">TanjilG_24840</name>
</gene>
<dbReference type="Gramene" id="OIW11634">
    <property type="protein sequence ID" value="OIW11634"/>
    <property type="gene ID" value="TanjilG_24840"/>
</dbReference>
<keyword evidence="11" id="KW-0604">Photosystem II</keyword>
<evidence type="ECO:0000256" key="4">
    <source>
        <dbReference type="ARBA" id="ARBA00018725"/>
    </source>
</evidence>
<evidence type="ECO:0000313" key="15">
    <source>
        <dbReference type="Proteomes" id="UP000188354"/>
    </source>
</evidence>
<keyword evidence="9" id="KW-0793">Thylakoid</keyword>
<evidence type="ECO:0000256" key="12">
    <source>
        <dbReference type="SAM" id="Phobius"/>
    </source>
</evidence>
<evidence type="ECO:0000256" key="7">
    <source>
        <dbReference type="ARBA" id="ARBA00022640"/>
    </source>
</evidence>
<evidence type="ECO:0000256" key="1">
    <source>
        <dbReference type="ARBA" id="ARBA00002966"/>
    </source>
</evidence>
<sequence length="492" mass="53151">MNNPFFKVAVVGSGISGAVCASTLARNGVYVTLFESARGPGGRMSQRREKTEDGKELHFDHGAPFFSVSKSELLCLVQEWQSRGFVAEWKEKFGSFDFHTLKFDNIYQEGLRKRYVGVPGMNSICKALCNESGVESKFGVSVGRVEWLDDAKLWSLIGVDGQNLGQFKGLVASDKNIVSPRIAEVTGRLPPLDLKLVPELSAKLHNLAARPCFAVMLAFAEPLSSIPVKDISFKNSKLLSWAYCDSSKPGRSTASERWVLHSTAEYAADIIAQTGLKKPSEITLNKVAEQLFQEFQSTGLNISQPFYKRAHRWGSAFPAVSIAEDEKCLWDKSKRLAICGDFCVSPNVEGAIESGLAAALRLKDSPIPFTAQKPLVRGVPTIARTSSSFKIVASGIKKIKTDKPLGIGGGMNLRDGVDASGRKGTGKGVYQYVDKYGANVDGYSPIYTPEEWSPTGDVYAGGATGLAIWAVTLAGLLAGGVLLVYNTSALAQ</sequence>
<dbReference type="InterPro" id="IPR006814">
    <property type="entry name" value="PSII_PsbR"/>
</dbReference>
<dbReference type="InterPro" id="IPR036188">
    <property type="entry name" value="FAD/NAD-bd_sf"/>
</dbReference>
<dbReference type="GO" id="GO:0009535">
    <property type="term" value="C:chloroplast thylakoid membrane"/>
    <property type="evidence" value="ECO:0007669"/>
    <property type="project" value="UniProtKB-SubCell"/>
</dbReference>
<keyword evidence="12" id="KW-0812">Transmembrane</keyword>
<evidence type="ECO:0000256" key="10">
    <source>
        <dbReference type="ARBA" id="ARBA00023136"/>
    </source>
</evidence>
<comment type="function">
    <text evidence="1">Associated with the oxygen-evolving complex of photosystem II.</text>
</comment>
<dbReference type="OMA" id="QVHRWRY"/>
<evidence type="ECO:0000256" key="8">
    <source>
        <dbReference type="ARBA" id="ARBA00022946"/>
    </source>
</evidence>
<keyword evidence="6" id="KW-0602">Photosynthesis</keyword>
<dbReference type="Gene3D" id="3.90.660.10">
    <property type="match status" value="1"/>
</dbReference>
<dbReference type="PANTHER" id="PTHR16128:SF5">
    <property type="entry name" value="FAD_NAD(P)-BINDING OXIDOREDUCTASE FAMILY PROTEIN"/>
    <property type="match status" value="1"/>
</dbReference>
<dbReference type="EMBL" id="CM007365">
    <property type="protein sequence ID" value="OIW11634.1"/>
    <property type="molecule type" value="Genomic_DNA"/>
</dbReference>
<dbReference type="PANTHER" id="PTHR16128">
    <property type="entry name" value="FAD/NAD(P)-BINDING OXIDOREDUCTASE FAMILY PROTEIN"/>
    <property type="match status" value="1"/>
</dbReference>
<evidence type="ECO:0000256" key="6">
    <source>
        <dbReference type="ARBA" id="ARBA00022531"/>
    </source>
</evidence>
<dbReference type="Proteomes" id="UP000188354">
    <property type="component" value="Chromosome LG05"/>
</dbReference>
<comment type="similarity">
    <text evidence="3">Belongs to the psbR family.</text>
</comment>
<evidence type="ECO:0000256" key="9">
    <source>
        <dbReference type="ARBA" id="ARBA00023078"/>
    </source>
</evidence>
<keyword evidence="7" id="KW-0934">Plastid</keyword>
<dbReference type="InterPro" id="IPR002937">
    <property type="entry name" value="Amino_oxidase"/>
</dbReference>
<feature type="transmembrane region" description="Helical" evidence="12">
    <location>
        <begin position="466"/>
        <end position="485"/>
    </location>
</feature>
<dbReference type="Pfam" id="PF01593">
    <property type="entry name" value="Amino_oxidase"/>
    <property type="match status" value="1"/>
</dbReference>
<name>A0A1J7HZ28_LUPAN</name>
<organism evidence="14 15">
    <name type="scientific">Lupinus angustifolius</name>
    <name type="common">Narrow-leaved blue lupine</name>
    <dbReference type="NCBI Taxonomy" id="3871"/>
    <lineage>
        <taxon>Eukaryota</taxon>
        <taxon>Viridiplantae</taxon>
        <taxon>Streptophyta</taxon>
        <taxon>Embryophyta</taxon>
        <taxon>Tracheophyta</taxon>
        <taxon>Spermatophyta</taxon>
        <taxon>Magnoliopsida</taxon>
        <taxon>eudicotyledons</taxon>
        <taxon>Gunneridae</taxon>
        <taxon>Pentapetalae</taxon>
        <taxon>rosids</taxon>
        <taxon>fabids</taxon>
        <taxon>Fabales</taxon>
        <taxon>Fabaceae</taxon>
        <taxon>Papilionoideae</taxon>
        <taxon>50 kb inversion clade</taxon>
        <taxon>genistoids sensu lato</taxon>
        <taxon>core genistoids</taxon>
        <taxon>Genisteae</taxon>
        <taxon>Lupinus</taxon>
    </lineage>
</organism>
<proteinExistence type="inferred from homology"/>
<keyword evidence="15" id="KW-1185">Reference proteome</keyword>
<dbReference type="STRING" id="3871.A0A1J7HZ28"/>
<evidence type="ECO:0000256" key="3">
    <source>
        <dbReference type="ARBA" id="ARBA00006659"/>
    </source>
</evidence>
<evidence type="ECO:0000256" key="2">
    <source>
        <dbReference type="ARBA" id="ARBA00004334"/>
    </source>
</evidence>
<keyword evidence="10 12" id="KW-0472">Membrane</keyword>
<comment type="subcellular location">
    <subcellularLocation>
        <location evidence="2">Plastid</location>
        <location evidence="2">Chloroplast thylakoid membrane</location>
    </subcellularLocation>
</comment>
<dbReference type="GO" id="GO:0016491">
    <property type="term" value="F:oxidoreductase activity"/>
    <property type="evidence" value="ECO:0007669"/>
    <property type="project" value="InterPro"/>
</dbReference>
<dbReference type="Pfam" id="PF13450">
    <property type="entry name" value="NAD_binding_8"/>
    <property type="match status" value="1"/>
</dbReference>
<dbReference type="PRINTS" id="PR00419">
    <property type="entry name" value="ADXRDTASE"/>
</dbReference>
<keyword evidence="12" id="KW-1133">Transmembrane helix</keyword>
<feature type="domain" description="Amine oxidase" evidence="13">
    <location>
        <begin position="104"/>
        <end position="360"/>
    </location>
</feature>
<reference evidence="14 15" key="1">
    <citation type="journal article" date="2017" name="Plant Biotechnol. J.">
        <title>A comprehensive draft genome sequence for lupin (Lupinus angustifolius), an emerging health food: insights into plant-microbe interactions and legume evolution.</title>
        <authorList>
            <person name="Hane J.K."/>
            <person name="Ming Y."/>
            <person name="Kamphuis L.G."/>
            <person name="Nelson M.N."/>
            <person name="Garg G."/>
            <person name="Atkins C.A."/>
            <person name="Bayer P.E."/>
            <person name="Bravo A."/>
            <person name="Bringans S."/>
            <person name="Cannon S."/>
            <person name="Edwards D."/>
            <person name="Foley R."/>
            <person name="Gao L.L."/>
            <person name="Harrison M.J."/>
            <person name="Huang W."/>
            <person name="Hurgobin B."/>
            <person name="Li S."/>
            <person name="Liu C.W."/>
            <person name="McGrath A."/>
            <person name="Morahan G."/>
            <person name="Murray J."/>
            <person name="Weller J."/>
            <person name="Jian J."/>
            <person name="Singh K.B."/>
        </authorList>
    </citation>
    <scope>NUCLEOTIDE SEQUENCE [LARGE SCALE GENOMIC DNA]</scope>
    <source>
        <strain evidence="15">cv. Tanjil</strain>
        <tissue evidence="14">Whole plant</tissue>
    </source>
</reference>
<dbReference type="Gene3D" id="3.50.50.60">
    <property type="entry name" value="FAD/NAD(P)-binding domain"/>
    <property type="match status" value="1"/>
</dbReference>
<evidence type="ECO:0000313" key="14">
    <source>
        <dbReference type="EMBL" id="OIW11634.1"/>
    </source>
</evidence>